<comment type="caution">
    <text evidence="1">The sequence shown here is derived from an EMBL/GenBank/DDBJ whole genome shotgun (WGS) entry which is preliminary data.</text>
</comment>
<dbReference type="Proteomes" id="UP001283341">
    <property type="component" value="Unassembled WGS sequence"/>
</dbReference>
<reference evidence="1" key="2">
    <citation type="submission" date="2023-06" db="EMBL/GenBank/DDBJ databases">
        <authorList>
            <consortium name="Lawrence Berkeley National Laboratory"/>
            <person name="Haridas S."/>
            <person name="Hensen N."/>
            <person name="Bonometti L."/>
            <person name="Westerberg I."/>
            <person name="Brannstrom I.O."/>
            <person name="Guillou S."/>
            <person name="Cros-Aarteil S."/>
            <person name="Calhoun S."/>
            <person name="Kuo A."/>
            <person name="Mondo S."/>
            <person name="Pangilinan J."/>
            <person name="Riley R."/>
            <person name="Labutti K."/>
            <person name="Andreopoulos B."/>
            <person name="Lipzen A."/>
            <person name="Chen C."/>
            <person name="Yanf M."/>
            <person name="Daum C."/>
            <person name="Ng V."/>
            <person name="Clum A."/>
            <person name="Steindorff A."/>
            <person name="Ohm R."/>
            <person name="Martin F."/>
            <person name="Silar P."/>
            <person name="Natvig D."/>
            <person name="Lalanne C."/>
            <person name="Gautier V."/>
            <person name="Ament-Velasquez S.L."/>
            <person name="Kruys A."/>
            <person name="Hutchinson M.I."/>
            <person name="Powell A.J."/>
            <person name="Barry K."/>
            <person name="Miller A.N."/>
            <person name="Grigoriev I.V."/>
            <person name="Debuchy R."/>
            <person name="Gladieux P."/>
            <person name="Thoren M.H."/>
            <person name="Johannesson H."/>
        </authorList>
    </citation>
    <scope>NUCLEOTIDE SEQUENCE</scope>
    <source>
        <strain evidence="1">CBS 118394</strain>
    </source>
</reference>
<name>A0AAE0M3C8_9PEZI</name>
<gene>
    <name evidence="1" type="ORF">B0H66DRAFT_294170</name>
</gene>
<dbReference type="PROSITE" id="PS51257">
    <property type="entry name" value="PROKAR_LIPOPROTEIN"/>
    <property type="match status" value="1"/>
</dbReference>
<proteinExistence type="predicted"/>
<dbReference type="AlphaFoldDB" id="A0AAE0M3C8"/>
<dbReference type="EMBL" id="JAUEDM010000005">
    <property type="protein sequence ID" value="KAK3316414.1"/>
    <property type="molecule type" value="Genomic_DNA"/>
</dbReference>
<reference evidence="1" key="1">
    <citation type="journal article" date="2023" name="Mol. Phylogenet. Evol.">
        <title>Genome-scale phylogeny and comparative genomics of the fungal order Sordariales.</title>
        <authorList>
            <person name="Hensen N."/>
            <person name="Bonometti L."/>
            <person name="Westerberg I."/>
            <person name="Brannstrom I.O."/>
            <person name="Guillou S."/>
            <person name="Cros-Aarteil S."/>
            <person name="Calhoun S."/>
            <person name="Haridas S."/>
            <person name="Kuo A."/>
            <person name="Mondo S."/>
            <person name="Pangilinan J."/>
            <person name="Riley R."/>
            <person name="LaButti K."/>
            <person name="Andreopoulos B."/>
            <person name="Lipzen A."/>
            <person name="Chen C."/>
            <person name="Yan M."/>
            <person name="Daum C."/>
            <person name="Ng V."/>
            <person name="Clum A."/>
            <person name="Steindorff A."/>
            <person name="Ohm R.A."/>
            <person name="Martin F."/>
            <person name="Silar P."/>
            <person name="Natvig D.O."/>
            <person name="Lalanne C."/>
            <person name="Gautier V."/>
            <person name="Ament-Velasquez S.L."/>
            <person name="Kruys A."/>
            <person name="Hutchinson M.I."/>
            <person name="Powell A.J."/>
            <person name="Barry K."/>
            <person name="Miller A.N."/>
            <person name="Grigoriev I.V."/>
            <person name="Debuchy R."/>
            <person name="Gladieux P."/>
            <person name="Hiltunen Thoren M."/>
            <person name="Johannesson H."/>
        </authorList>
    </citation>
    <scope>NUCLEOTIDE SEQUENCE</scope>
    <source>
        <strain evidence="1">CBS 118394</strain>
    </source>
</reference>
<keyword evidence="2" id="KW-1185">Reference proteome</keyword>
<protein>
    <submittedName>
        <fullName evidence="1">Uncharacterized protein</fullName>
    </submittedName>
</protein>
<evidence type="ECO:0000313" key="1">
    <source>
        <dbReference type="EMBL" id="KAK3316414.1"/>
    </source>
</evidence>
<accession>A0AAE0M3C8</accession>
<evidence type="ECO:0000313" key="2">
    <source>
        <dbReference type="Proteomes" id="UP001283341"/>
    </source>
</evidence>
<sequence length="153" mass="15856">MLFAILRSTLPKPADNVTQTPVGFPAVCSCTAGDDSTVSVSGRSQVTLNAPSSPGQGSVVYLRSCATAGSPADHESKMLVYCENPLASSVEHRDSAKSMLPARCRRLPTALPTTFGLNTHQLVALSRYNDVREGGGGVAGSGGWTPDGTSCRS</sequence>
<organism evidence="1 2">
    <name type="scientific">Apodospora peruviana</name>
    <dbReference type="NCBI Taxonomy" id="516989"/>
    <lineage>
        <taxon>Eukaryota</taxon>
        <taxon>Fungi</taxon>
        <taxon>Dikarya</taxon>
        <taxon>Ascomycota</taxon>
        <taxon>Pezizomycotina</taxon>
        <taxon>Sordariomycetes</taxon>
        <taxon>Sordariomycetidae</taxon>
        <taxon>Sordariales</taxon>
        <taxon>Lasiosphaeriaceae</taxon>
        <taxon>Apodospora</taxon>
    </lineage>
</organism>